<dbReference type="PANTHER" id="PTHR43303">
    <property type="entry name" value="NADPH DEHYDROGENASE C23G7.10C-RELATED"/>
    <property type="match status" value="1"/>
</dbReference>
<feature type="compositionally biased region" description="Low complexity" evidence="1">
    <location>
        <begin position="1"/>
        <end position="13"/>
    </location>
</feature>
<dbReference type="GO" id="GO:0003959">
    <property type="term" value="F:NADPH dehydrogenase activity"/>
    <property type="evidence" value="ECO:0007669"/>
    <property type="project" value="UniProtKB-EC"/>
</dbReference>
<organism evidence="3 4">
    <name type="scientific">Pseudallescheria apiosperma</name>
    <name type="common">Scedosporium apiospermum</name>
    <dbReference type="NCBI Taxonomy" id="563466"/>
    <lineage>
        <taxon>Eukaryota</taxon>
        <taxon>Fungi</taxon>
        <taxon>Dikarya</taxon>
        <taxon>Ascomycota</taxon>
        <taxon>Pezizomycotina</taxon>
        <taxon>Sordariomycetes</taxon>
        <taxon>Hypocreomycetidae</taxon>
        <taxon>Microascales</taxon>
        <taxon>Microascaceae</taxon>
        <taxon>Scedosporium</taxon>
    </lineage>
</organism>
<dbReference type="RefSeq" id="XP_016644305.1">
    <property type="nucleotide sequence ID" value="XM_016786299.1"/>
</dbReference>
<keyword evidence="3" id="KW-0560">Oxidoreductase</keyword>
<protein>
    <submittedName>
        <fullName evidence="3">Putative NADPH dehydrogenase C23G7.10c</fullName>
        <ecNumber evidence="3">1.6.99.1</ecNumber>
    </submittedName>
</protein>
<dbReference type="OrthoDB" id="72788at2759"/>
<dbReference type="VEuPathDB" id="FungiDB:SAPIO_CDS3523"/>
<dbReference type="AlphaFoldDB" id="A0A084GAZ4"/>
<feature type="domain" description="NADH:flavin oxidoreductase/NADH oxidase N-terminal" evidence="2">
    <location>
        <begin position="35"/>
        <end position="394"/>
    </location>
</feature>
<accession>A0A084GAZ4</accession>
<name>A0A084GAZ4_PSEDA</name>
<reference evidence="3 4" key="1">
    <citation type="journal article" date="2014" name="Genome Announc.">
        <title>Draft genome sequence of the pathogenic fungus Scedosporium apiospermum.</title>
        <authorList>
            <person name="Vandeputte P."/>
            <person name="Ghamrawi S."/>
            <person name="Rechenmann M."/>
            <person name="Iltis A."/>
            <person name="Giraud S."/>
            <person name="Fleury M."/>
            <person name="Thornton C."/>
            <person name="Delhaes L."/>
            <person name="Meyer W."/>
            <person name="Papon N."/>
            <person name="Bouchara J.P."/>
        </authorList>
    </citation>
    <scope>NUCLEOTIDE SEQUENCE [LARGE SCALE GENOMIC DNA]</scope>
    <source>
        <strain evidence="3 4">IHEM 14462</strain>
    </source>
</reference>
<dbReference type="GO" id="GO:0050661">
    <property type="term" value="F:NADP binding"/>
    <property type="evidence" value="ECO:0007669"/>
    <property type="project" value="InterPro"/>
</dbReference>
<gene>
    <name evidence="3" type="ORF">SAPIO_CDS3523</name>
</gene>
<dbReference type="EMBL" id="JOWA01000088">
    <property type="protein sequence ID" value="KEZ44506.1"/>
    <property type="molecule type" value="Genomic_DNA"/>
</dbReference>
<comment type="caution">
    <text evidence="3">The sequence shown here is derived from an EMBL/GenBank/DDBJ whole genome shotgun (WGS) entry which is preliminary data.</text>
</comment>
<dbReference type="PANTHER" id="PTHR43303:SF2">
    <property type="entry name" value="INDOLEAMINE 2,3-DIOXYGENASE PYRROLE 2,3-DIOXYGENASE (AFU_ORTHOLOGUE AFUA_5G01450"/>
    <property type="match status" value="1"/>
</dbReference>
<dbReference type="HOGENOM" id="CLU_012153_2_0_1"/>
<keyword evidence="4" id="KW-1185">Reference proteome</keyword>
<dbReference type="InterPro" id="IPR044152">
    <property type="entry name" value="YqjM-like"/>
</dbReference>
<dbReference type="KEGG" id="sapo:SAPIO_CDS3523"/>
<evidence type="ECO:0000256" key="1">
    <source>
        <dbReference type="SAM" id="MobiDB-lite"/>
    </source>
</evidence>
<dbReference type="GO" id="GO:0010181">
    <property type="term" value="F:FMN binding"/>
    <property type="evidence" value="ECO:0007669"/>
    <property type="project" value="InterPro"/>
</dbReference>
<evidence type="ECO:0000313" key="3">
    <source>
        <dbReference type="EMBL" id="KEZ44506.1"/>
    </source>
</evidence>
<dbReference type="InterPro" id="IPR013785">
    <property type="entry name" value="Aldolase_TIM"/>
</dbReference>
<feature type="region of interest" description="Disordered" evidence="1">
    <location>
        <begin position="1"/>
        <end position="30"/>
    </location>
</feature>
<dbReference type="Gene3D" id="3.20.20.70">
    <property type="entry name" value="Aldolase class I"/>
    <property type="match status" value="1"/>
</dbReference>
<dbReference type="Proteomes" id="UP000028545">
    <property type="component" value="Unassembled WGS sequence"/>
</dbReference>
<sequence length="415" mass="45428">MAPTAAPRAPGAPYFTPEQSPPAGTPLKTENLPTLFTPLKIRGVTLHHRFAVSPMCTFSSEDGHLTDWHLVHLGQFAFNGAGLVIVEATAVEARGRISPHDAGLWTDSQIAPLKRIVDYVHSQGQKIGIQLAHAGRKASDLPPWVGRNLTYAKPEQGGWPDDIVAPSAIAYSEAYPTPKELTVEEIQEFLKSYAAAARRAVEAGFDLIEIHGAHGYLISEFLSPVTNRRTDQYGGSFENRTRLVTEVIQTVRAVIPEAMPLFLRVSATEWLEYTGEPSWDLESTIRLAKTLPALGVDLLDVSSAGNSPKQKIRMGDPFYQSDLAGKIRAAIKEEGLNLLIGAVGMINVPERARLTVQDGPLEGQEEGKIEPPRADLCLVGKQFLREPNWVLKVGDALGVPLQKPVQYGYVLKHRM</sequence>
<dbReference type="GeneID" id="27722595"/>
<proteinExistence type="predicted"/>
<dbReference type="Pfam" id="PF00724">
    <property type="entry name" value="Oxidored_FMN"/>
    <property type="match status" value="1"/>
</dbReference>
<dbReference type="EC" id="1.6.99.1" evidence="3"/>
<dbReference type="OMA" id="GYWPPRA"/>
<evidence type="ECO:0000313" key="4">
    <source>
        <dbReference type="Proteomes" id="UP000028545"/>
    </source>
</evidence>
<dbReference type="SUPFAM" id="SSF51395">
    <property type="entry name" value="FMN-linked oxidoreductases"/>
    <property type="match status" value="1"/>
</dbReference>
<evidence type="ECO:0000259" key="2">
    <source>
        <dbReference type="Pfam" id="PF00724"/>
    </source>
</evidence>
<dbReference type="CDD" id="cd02932">
    <property type="entry name" value="OYE_YqiM_FMN"/>
    <property type="match status" value="1"/>
</dbReference>
<dbReference type="InterPro" id="IPR001155">
    <property type="entry name" value="OxRdtase_FMN_N"/>
</dbReference>